<organism evidence="1 2">
    <name type="scientific">Bacillus cereus</name>
    <dbReference type="NCBI Taxonomy" id="1396"/>
    <lineage>
        <taxon>Bacteria</taxon>
        <taxon>Bacillati</taxon>
        <taxon>Bacillota</taxon>
        <taxon>Bacilli</taxon>
        <taxon>Bacillales</taxon>
        <taxon>Bacillaceae</taxon>
        <taxon>Bacillus</taxon>
        <taxon>Bacillus cereus group</taxon>
    </lineage>
</organism>
<evidence type="ECO:0000313" key="1">
    <source>
        <dbReference type="EMBL" id="PDZ94534.1"/>
    </source>
</evidence>
<dbReference type="RefSeq" id="WP_098006926.1">
    <property type="nucleotide sequence ID" value="NZ_NUJB01000036.1"/>
</dbReference>
<name>A0A9X6XVE5_BACCE</name>
<proteinExistence type="predicted"/>
<reference evidence="1 2" key="1">
    <citation type="submission" date="2017-09" db="EMBL/GenBank/DDBJ databases">
        <title>Large-scale bioinformatics analysis of Bacillus genomes uncovers conserved roles of natural products in bacterial physiology.</title>
        <authorList>
            <consortium name="Agbiome Team Llc"/>
            <person name="Bleich R.M."/>
            <person name="Grubbs K.J."/>
            <person name="Santa Maria K.C."/>
            <person name="Allen S.E."/>
            <person name="Farag S."/>
            <person name="Shank E.A."/>
            <person name="Bowers A."/>
        </authorList>
    </citation>
    <scope>NUCLEOTIDE SEQUENCE [LARGE SCALE GENOMIC DNA]</scope>
    <source>
        <strain evidence="1 2">AFS092789</strain>
    </source>
</reference>
<comment type="caution">
    <text evidence="1">The sequence shown here is derived from an EMBL/GenBank/DDBJ whole genome shotgun (WGS) entry which is preliminary data.</text>
</comment>
<gene>
    <name evidence="1" type="ORF">CON36_33295</name>
</gene>
<sequence length="254" mass="29961">MNYNKYIQYLESTFEKSFAFSQTVALKRDSKLLEGFIYKAEEEISFNDFYSNGNENILKYAGILAGLAEKNAPLFKKLPTELNCKLQDIEQIANNLIADDEEHKRLYEVFKLGAEFCLYIYIDEMYRYNRLDNRAKFQNILTKAKKIAELDKITAKHEFEFKKLIEQGEALIESTKSLDKKLESKNFLKRNAFYAAKNFYWSHEKGSFDDMSNLEIKSYYFRKVKEEIKMKHQLLQSEFLKASSSSNDKIKIFS</sequence>
<dbReference type="AlphaFoldDB" id="A0A9X6XVE5"/>
<evidence type="ECO:0000313" key="2">
    <source>
        <dbReference type="Proteomes" id="UP000219922"/>
    </source>
</evidence>
<accession>A0A9X6XVE5</accession>
<dbReference type="Proteomes" id="UP000219922">
    <property type="component" value="Unassembled WGS sequence"/>
</dbReference>
<dbReference type="EMBL" id="NVMX01000170">
    <property type="protein sequence ID" value="PDZ94534.1"/>
    <property type="molecule type" value="Genomic_DNA"/>
</dbReference>
<protein>
    <submittedName>
        <fullName evidence="1">Uncharacterized protein</fullName>
    </submittedName>
</protein>